<keyword evidence="3" id="KW-1185">Reference proteome</keyword>
<proteinExistence type="predicted"/>
<dbReference type="EMBL" id="JAQSIO010000006">
    <property type="protein sequence ID" value="MDD0816078.1"/>
    <property type="molecule type" value="Genomic_DNA"/>
</dbReference>
<feature type="domain" description="MOSC" evidence="1">
    <location>
        <begin position="28"/>
        <end position="170"/>
    </location>
</feature>
<reference evidence="2 3" key="1">
    <citation type="submission" date="2023-02" db="EMBL/GenBank/DDBJ databases">
        <title>Bacterial whole genome sequence for Curvibacter sp. HBC28.</title>
        <authorList>
            <person name="Le V."/>
            <person name="Ko S.-R."/>
            <person name="Ahn C.-Y."/>
            <person name="Oh H.-M."/>
        </authorList>
    </citation>
    <scope>NUCLEOTIDE SEQUENCE [LARGE SCALE GENOMIC DNA]</scope>
    <source>
        <strain evidence="2 3">HBC28</strain>
    </source>
</reference>
<dbReference type="PANTHER" id="PTHR30212:SF2">
    <property type="entry name" value="PROTEIN YIIM"/>
    <property type="match status" value="1"/>
</dbReference>
<evidence type="ECO:0000313" key="3">
    <source>
        <dbReference type="Proteomes" id="UP001528672"/>
    </source>
</evidence>
<gene>
    <name evidence="2" type="ORF">PSQ39_15680</name>
</gene>
<evidence type="ECO:0000313" key="2">
    <source>
        <dbReference type="EMBL" id="MDD0816078.1"/>
    </source>
</evidence>
<dbReference type="SUPFAM" id="SSF50800">
    <property type="entry name" value="PK beta-barrel domain-like"/>
    <property type="match status" value="1"/>
</dbReference>
<dbReference type="InterPro" id="IPR005302">
    <property type="entry name" value="MoCF_Sase_C"/>
</dbReference>
<organism evidence="2 3">
    <name type="scientific">Curvibacter microcysteis</name>
    <dbReference type="NCBI Taxonomy" id="3026419"/>
    <lineage>
        <taxon>Bacteria</taxon>
        <taxon>Pseudomonadati</taxon>
        <taxon>Pseudomonadota</taxon>
        <taxon>Betaproteobacteria</taxon>
        <taxon>Burkholderiales</taxon>
        <taxon>Comamonadaceae</taxon>
        <taxon>Curvibacter</taxon>
    </lineage>
</organism>
<dbReference type="PROSITE" id="PS51340">
    <property type="entry name" value="MOSC"/>
    <property type="match status" value="1"/>
</dbReference>
<dbReference type="Pfam" id="PF03473">
    <property type="entry name" value="MOSC"/>
    <property type="match status" value="1"/>
</dbReference>
<evidence type="ECO:0000259" key="1">
    <source>
        <dbReference type="PROSITE" id="PS51340"/>
    </source>
</evidence>
<dbReference type="InterPro" id="IPR011037">
    <property type="entry name" value="Pyrv_Knase-like_insert_dom_sf"/>
</dbReference>
<dbReference type="Gene3D" id="2.40.33.20">
    <property type="entry name" value="PK beta-barrel domain-like"/>
    <property type="match status" value="1"/>
</dbReference>
<dbReference type="PANTHER" id="PTHR30212">
    <property type="entry name" value="PROTEIN YIIM"/>
    <property type="match status" value="1"/>
</dbReference>
<dbReference type="InterPro" id="IPR052353">
    <property type="entry name" value="Benzoxazolinone_Detox_Enz"/>
</dbReference>
<protein>
    <submittedName>
        <fullName evidence="2">MOSC domain-containing protein</fullName>
    </submittedName>
</protein>
<name>A0ABT5MHL0_9BURK</name>
<sequence length="191" mass="20725">MQVLSLNIGQVRPLQIAGRRVMSAIGKQPVSGAVAVGPLGLAGDEQADPSVHGGLEKAIYAWPTEHYAYWQAQRREQGVSLFDETLPPGFAGENLSLSGLLEQQVWVGDCLVFEHCVLRVTAAREPCGKFNAVMGFAQAAKRMLQSQRSGFYLAVQQPGTLRAGESFELRPGQRSLSIPQALLSKAARHRD</sequence>
<dbReference type="RefSeq" id="WP_273927775.1">
    <property type="nucleotide sequence ID" value="NZ_JAQSIO010000006.1"/>
</dbReference>
<accession>A0ABT5MHL0</accession>
<comment type="caution">
    <text evidence="2">The sequence shown here is derived from an EMBL/GenBank/DDBJ whole genome shotgun (WGS) entry which is preliminary data.</text>
</comment>
<dbReference type="Proteomes" id="UP001528672">
    <property type="component" value="Unassembled WGS sequence"/>
</dbReference>